<dbReference type="EMBL" id="ABYS02000008">
    <property type="protein sequence ID" value="EEP20853.1"/>
    <property type="molecule type" value="Genomic_DNA"/>
</dbReference>
<protein>
    <submittedName>
        <fullName evidence="2">Uncharacterized protein</fullName>
    </submittedName>
</protein>
<dbReference type="STRING" id="1683.Bang102_007265"/>
<dbReference type="KEGG" id="bang:BBAG_0998"/>
<proteinExistence type="predicted"/>
<sequence length="61" mass="6997">MRYYGQPPTEAKNHLRNQQNKAANQSQRPSNIILDAQPPMTQKPHIAKRKKTLQTIQTTAD</sequence>
<reference evidence="2" key="1">
    <citation type="submission" date="2009-04" db="EMBL/GenBank/DDBJ databases">
        <authorList>
            <person name="Weinstock G."/>
            <person name="Sodergren E."/>
            <person name="Clifton S."/>
            <person name="Fulton L."/>
            <person name="Fulton B."/>
            <person name="Courtney L."/>
            <person name="Fronick C."/>
            <person name="Harrison M."/>
            <person name="Strong C."/>
            <person name="Farmer C."/>
            <person name="Delahaunty K."/>
            <person name="Markovic C."/>
            <person name="Hall O."/>
            <person name="Minx P."/>
            <person name="Tomlinson C."/>
            <person name="Mitreva M."/>
            <person name="Nelson J."/>
            <person name="Hou S."/>
            <person name="Wollam A."/>
            <person name="Pepin K.H."/>
            <person name="Johnson M."/>
            <person name="Bhonagiri V."/>
            <person name="Nash W.E."/>
            <person name="Warren W."/>
            <person name="Chinwalla A."/>
            <person name="Mardis E.R."/>
            <person name="Wilson R.K."/>
        </authorList>
    </citation>
    <scope>NUCLEOTIDE SEQUENCE [LARGE SCALE GENOMIC DNA]</scope>
    <source>
        <strain evidence="2">DSM 20098</strain>
    </source>
</reference>
<name>C4FFL1_9BIFI</name>
<accession>C4FFL1</accession>
<comment type="caution">
    <text evidence="2">The sequence shown here is derived from an EMBL/GenBank/DDBJ whole genome shotgun (WGS) entry which is preliminary data.</text>
</comment>
<feature type="region of interest" description="Disordered" evidence="1">
    <location>
        <begin position="1"/>
        <end position="61"/>
    </location>
</feature>
<dbReference type="HOGENOM" id="CLU_2913193_0_0_11"/>
<gene>
    <name evidence="2" type="ORF">BIFANG_03123</name>
</gene>
<keyword evidence="3" id="KW-1185">Reference proteome</keyword>
<evidence type="ECO:0000256" key="1">
    <source>
        <dbReference type="SAM" id="MobiDB-lite"/>
    </source>
</evidence>
<feature type="compositionally biased region" description="Polar residues" evidence="1">
    <location>
        <begin position="16"/>
        <end position="30"/>
    </location>
</feature>
<evidence type="ECO:0000313" key="3">
    <source>
        <dbReference type="Proteomes" id="UP000006408"/>
    </source>
</evidence>
<organism evidence="2 3">
    <name type="scientific">Bifidobacterium angulatum DSM 20098 = JCM 7096</name>
    <dbReference type="NCBI Taxonomy" id="518635"/>
    <lineage>
        <taxon>Bacteria</taxon>
        <taxon>Bacillati</taxon>
        <taxon>Actinomycetota</taxon>
        <taxon>Actinomycetes</taxon>
        <taxon>Bifidobacteriales</taxon>
        <taxon>Bifidobacteriaceae</taxon>
        <taxon>Bifidobacterium</taxon>
    </lineage>
</organism>
<evidence type="ECO:0000313" key="2">
    <source>
        <dbReference type="EMBL" id="EEP20853.1"/>
    </source>
</evidence>
<dbReference type="PATRIC" id="fig|518635.17.peg.1030"/>
<dbReference type="AlphaFoldDB" id="C4FFL1"/>
<dbReference type="Proteomes" id="UP000006408">
    <property type="component" value="Unassembled WGS sequence"/>
</dbReference>